<keyword evidence="7" id="KW-0464">Manganese</keyword>
<dbReference type="STRING" id="1666911.HLUCCA11_19970"/>
<feature type="domain" description="Aminopeptidase P N-terminal" evidence="9">
    <location>
        <begin position="26"/>
        <end position="148"/>
    </location>
</feature>
<dbReference type="InterPro" id="IPR052433">
    <property type="entry name" value="X-Pro_dipept-like"/>
</dbReference>
<dbReference type="InterPro" id="IPR000994">
    <property type="entry name" value="Pept_M24"/>
</dbReference>
<proteinExistence type="inferred from homology"/>
<dbReference type="PATRIC" id="fig|1666911.3.peg.2351"/>
<dbReference type="Proteomes" id="UP000050465">
    <property type="component" value="Unassembled WGS sequence"/>
</dbReference>
<comment type="cofactor">
    <cofactor evidence="2">
        <name>Mn(2+)</name>
        <dbReference type="ChEBI" id="CHEBI:29035"/>
    </cofactor>
</comment>
<dbReference type="PANTHER" id="PTHR43226">
    <property type="entry name" value="XAA-PRO AMINOPEPTIDASE 3"/>
    <property type="match status" value="1"/>
</dbReference>
<dbReference type="SUPFAM" id="SSF55920">
    <property type="entry name" value="Creatinase/aminopeptidase"/>
    <property type="match status" value="1"/>
</dbReference>
<evidence type="ECO:0000256" key="4">
    <source>
        <dbReference type="ARBA" id="ARBA00012574"/>
    </source>
</evidence>
<dbReference type="PANTHER" id="PTHR43226:SF4">
    <property type="entry name" value="XAA-PRO AMINOPEPTIDASE 3"/>
    <property type="match status" value="1"/>
</dbReference>
<dbReference type="CDD" id="cd01087">
    <property type="entry name" value="Prolidase"/>
    <property type="match status" value="1"/>
</dbReference>
<dbReference type="GO" id="GO:0005829">
    <property type="term" value="C:cytosol"/>
    <property type="evidence" value="ECO:0007669"/>
    <property type="project" value="TreeGrafter"/>
</dbReference>
<evidence type="ECO:0000256" key="3">
    <source>
        <dbReference type="ARBA" id="ARBA00008766"/>
    </source>
</evidence>
<evidence type="ECO:0000259" key="9">
    <source>
        <dbReference type="SMART" id="SM01011"/>
    </source>
</evidence>
<dbReference type="GO" id="GO:0006508">
    <property type="term" value="P:proteolysis"/>
    <property type="evidence" value="ECO:0007669"/>
    <property type="project" value="TreeGrafter"/>
</dbReference>
<dbReference type="Pfam" id="PF00557">
    <property type="entry name" value="Peptidase_M24"/>
    <property type="match status" value="1"/>
</dbReference>
<keyword evidence="5" id="KW-0479">Metal-binding</keyword>
<dbReference type="Pfam" id="PF05195">
    <property type="entry name" value="AMP_N"/>
    <property type="match status" value="1"/>
</dbReference>
<protein>
    <recommendedName>
        <fullName evidence="4">Xaa-Pro aminopeptidase</fullName>
        <ecNumber evidence="4">3.4.11.9</ecNumber>
    </recommendedName>
</protein>
<dbReference type="InterPro" id="IPR029149">
    <property type="entry name" value="Creatin/AminoP/Spt16_N"/>
</dbReference>
<evidence type="ECO:0000256" key="7">
    <source>
        <dbReference type="ARBA" id="ARBA00023211"/>
    </source>
</evidence>
<comment type="catalytic activity">
    <reaction evidence="1">
        <text>Release of any N-terminal amino acid, including proline, that is linked to proline, even from a dipeptide or tripeptide.</text>
        <dbReference type="EC" id="3.4.11.9"/>
    </reaction>
</comment>
<gene>
    <name evidence="10" type="primary">pepP-2</name>
    <name evidence="10" type="ORF">HLUCCA11_19970</name>
</gene>
<dbReference type="SMART" id="SM01011">
    <property type="entry name" value="AMP_N"/>
    <property type="match status" value="1"/>
</dbReference>
<dbReference type="EC" id="3.4.11.9" evidence="4"/>
<sequence>MHTATPTVPSRLFVPQGNGSPQGGADLADVLRSRRQRLAQLIDFPVLLWSGTPKSRNFAANIYPYRASSHFLYFAGLPLENAAIRLEGDQLTLFIDDTSPEEALWHGPTPSREEIAQKMGATEAYPLNALADKALGTATLGESDETVQMLEKALLKRGIVIPRHHPGGNQALEKAIVQLRMIQDEGSLTAIRQAIAVTVEAHKMGMRTTPQAQTEAQIRAAMEAVIIGQNMTCAYGSIVTVAGEVLHNHHYHNSVGAGDLLLADVGAETSDGWASDITRTWPVSGKFSATQRDLYDIVLAAHDFCIEKAQRGVEYQHIHLIACQIIAAGLVELGILKGNPEDLVAQDAHALFFPHGVGHLMGLDVHDVEDLGDLSGYAEGRERSDRFGLAFLRLNRPLEVGMVVTIEPGFYQVPAILNDAKNRDRYTSMVDWERLEQFSDVRGIRIEDDILITDLGCEVLSKDLPTTAAEIEDLVGNSADDYQ</sequence>
<dbReference type="InterPro" id="IPR036005">
    <property type="entry name" value="Creatinase/aminopeptidase-like"/>
</dbReference>
<reference evidence="10 11" key="1">
    <citation type="submission" date="2015-09" db="EMBL/GenBank/DDBJ databases">
        <title>Identification and resolution of microdiversity through metagenomic sequencing of parallel consortia.</title>
        <authorList>
            <person name="Nelson W.C."/>
            <person name="Romine M.F."/>
            <person name="Lindemann S.R."/>
        </authorList>
    </citation>
    <scope>NUCLEOTIDE SEQUENCE [LARGE SCALE GENOMIC DNA]</scope>
    <source>
        <strain evidence="10">Ana</strain>
    </source>
</reference>
<dbReference type="AlphaFoldDB" id="A0A0P7ZEA2"/>
<comment type="caution">
    <text evidence="10">The sequence shown here is derived from an EMBL/GenBank/DDBJ whole genome shotgun (WGS) entry which is preliminary data.</text>
</comment>
<dbReference type="EMBL" id="LJZR01000041">
    <property type="protein sequence ID" value="KPQ32974.1"/>
    <property type="molecule type" value="Genomic_DNA"/>
</dbReference>
<organism evidence="10 11">
    <name type="scientific">Phormidesmis priestleyi Ana</name>
    <dbReference type="NCBI Taxonomy" id="1666911"/>
    <lineage>
        <taxon>Bacteria</taxon>
        <taxon>Bacillati</taxon>
        <taxon>Cyanobacteriota</taxon>
        <taxon>Cyanophyceae</taxon>
        <taxon>Leptolyngbyales</taxon>
        <taxon>Leptolyngbyaceae</taxon>
        <taxon>Phormidesmis</taxon>
    </lineage>
</organism>
<accession>A0A0P7ZEA2</accession>
<dbReference type="Gene3D" id="3.40.350.10">
    <property type="entry name" value="Creatinase/prolidase N-terminal domain"/>
    <property type="match status" value="1"/>
</dbReference>
<evidence type="ECO:0000256" key="2">
    <source>
        <dbReference type="ARBA" id="ARBA00001936"/>
    </source>
</evidence>
<evidence type="ECO:0000256" key="8">
    <source>
        <dbReference type="SAM" id="MobiDB-lite"/>
    </source>
</evidence>
<evidence type="ECO:0000256" key="1">
    <source>
        <dbReference type="ARBA" id="ARBA00001424"/>
    </source>
</evidence>
<dbReference type="GO" id="GO:0070006">
    <property type="term" value="F:metalloaminopeptidase activity"/>
    <property type="evidence" value="ECO:0007669"/>
    <property type="project" value="InterPro"/>
</dbReference>
<keyword evidence="10" id="KW-0031">Aminopeptidase</keyword>
<dbReference type="SUPFAM" id="SSF53092">
    <property type="entry name" value="Creatinase/prolidase N-terminal domain"/>
    <property type="match status" value="1"/>
</dbReference>
<comment type="similarity">
    <text evidence="3">Belongs to the peptidase M24B family.</text>
</comment>
<keyword evidence="6 10" id="KW-0378">Hydrolase</keyword>
<evidence type="ECO:0000256" key="6">
    <source>
        <dbReference type="ARBA" id="ARBA00022801"/>
    </source>
</evidence>
<evidence type="ECO:0000313" key="11">
    <source>
        <dbReference type="Proteomes" id="UP000050465"/>
    </source>
</evidence>
<keyword evidence="10" id="KW-0645">Protease</keyword>
<feature type="region of interest" description="Disordered" evidence="8">
    <location>
        <begin position="1"/>
        <end position="25"/>
    </location>
</feature>
<dbReference type="GO" id="GO:0030145">
    <property type="term" value="F:manganese ion binding"/>
    <property type="evidence" value="ECO:0007669"/>
    <property type="project" value="InterPro"/>
</dbReference>
<dbReference type="InterPro" id="IPR007865">
    <property type="entry name" value="Aminopep_P_N"/>
</dbReference>
<dbReference type="Gene3D" id="3.90.230.10">
    <property type="entry name" value="Creatinase/methionine aminopeptidase superfamily"/>
    <property type="match status" value="1"/>
</dbReference>
<evidence type="ECO:0000256" key="5">
    <source>
        <dbReference type="ARBA" id="ARBA00022723"/>
    </source>
</evidence>
<name>A0A0P7ZEA2_9CYAN</name>
<evidence type="ECO:0000313" key="10">
    <source>
        <dbReference type="EMBL" id="KPQ32974.1"/>
    </source>
</evidence>